<proteinExistence type="predicted"/>
<organism evidence="1 2">
    <name type="scientific">Rubrivivax rivuli</name>
    <dbReference type="NCBI Taxonomy" id="1862385"/>
    <lineage>
        <taxon>Bacteria</taxon>
        <taxon>Pseudomonadati</taxon>
        <taxon>Pseudomonadota</taxon>
        <taxon>Betaproteobacteria</taxon>
        <taxon>Burkholderiales</taxon>
        <taxon>Sphaerotilaceae</taxon>
        <taxon>Rubrivivax</taxon>
    </lineage>
</organism>
<protein>
    <submittedName>
        <fullName evidence="1">Uncharacterized protein</fullName>
    </submittedName>
</protein>
<evidence type="ECO:0000313" key="2">
    <source>
        <dbReference type="Proteomes" id="UP000285575"/>
    </source>
</evidence>
<dbReference type="AlphaFoldDB" id="A0A437RLB0"/>
<reference evidence="1 2" key="1">
    <citation type="submission" date="2019-01" db="EMBL/GenBank/DDBJ databases">
        <authorList>
            <person name="Chen W.-M."/>
        </authorList>
    </citation>
    <scope>NUCLEOTIDE SEQUENCE [LARGE SCALE GENOMIC DNA]</scope>
    <source>
        <strain evidence="1 2">KYPY4</strain>
    </source>
</reference>
<sequence length="60" mass="6102">MRSIRRLRTRTSVAESCMAGADGGATGLVRNMPQATAAAGTDGCARKCASSALKSASRSK</sequence>
<gene>
    <name evidence="1" type="ORF">EOE66_07485</name>
</gene>
<keyword evidence="2" id="KW-1185">Reference proteome</keyword>
<evidence type="ECO:0000313" key="1">
    <source>
        <dbReference type="EMBL" id="RVU47567.1"/>
    </source>
</evidence>
<accession>A0A437RLB0</accession>
<name>A0A437RLB0_9BURK</name>
<dbReference type="Proteomes" id="UP000285575">
    <property type="component" value="Unassembled WGS sequence"/>
</dbReference>
<comment type="caution">
    <text evidence="1">The sequence shown here is derived from an EMBL/GenBank/DDBJ whole genome shotgun (WGS) entry which is preliminary data.</text>
</comment>
<dbReference type="EMBL" id="SACR01000002">
    <property type="protein sequence ID" value="RVU47567.1"/>
    <property type="molecule type" value="Genomic_DNA"/>
</dbReference>